<feature type="region of interest" description="Disordered" evidence="1">
    <location>
        <begin position="13"/>
        <end position="41"/>
    </location>
</feature>
<keyword evidence="4" id="KW-1185">Reference proteome</keyword>
<feature type="compositionally biased region" description="Basic residues" evidence="1">
    <location>
        <begin position="23"/>
        <end position="34"/>
    </location>
</feature>
<keyword evidence="2" id="KW-0812">Transmembrane</keyword>
<feature type="region of interest" description="Disordered" evidence="1">
    <location>
        <begin position="53"/>
        <end position="85"/>
    </location>
</feature>
<feature type="compositionally biased region" description="Low complexity" evidence="1">
    <location>
        <begin position="55"/>
        <end position="67"/>
    </location>
</feature>
<name>A0AAV7EPK2_ARIFI</name>
<gene>
    <name evidence="3" type="ORF">H6P81_009512</name>
</gene>
<dbReference type="Proteomes" id="UP000825729">
    <property type="component" value="Unassembled WGS sequence"/>
</dbReference>
<keyword evidence="2" id="KW-1133">Transmembrane helix</keyword>
<dbReference type="InterPro" id="IPR038931">
    <property type="entry name" value="CRR3"/>
</dbReference>
<accession>A0AAV7EPK2</accession>
<proteinExistence type="predicted"/>
<dbReference type="GO" id="GO:0009773">
    <property type="term" value="P:photosynthetic electron transport in photosystem I"/>
    <property type="evidence" value="ECO:0007669"/>
    <property type="project" value="InterPro"/>
</dbReference>
<organism evidence="3 4">
    <name type="scientific">Aristolochia fimbriata</name>
    <name type="common">White veined hardy Dutchman's pipe vine</name>
    <dbReference type="NCBI Taxonomy" id="158543"/>
    <lineage>
        <taxon>Eukaryota</taxon>
        <taxon>Viridiplantae</taxon>
        <taxon>Streptophyta</taxon>
        <taxon>Embryophyta</taxon>
        <taxon>Tracheophyta</taxon>
        <taxon>Spermatophyta</taxon>
        <taxon>Magnoliopsida</taxon>
        <taxon>Magnoliidae</taxon>
        <taxon>Piperales</taxon>
        <taxon>Aristolochiaceae</taxon>
        <taxon>Aristolochia</taxon>
    </lineage>
</organism>
<evidence type="ECO:0000256" key="2">
    <source>
        <dbReference type="SAM" id="Phobius"/>
    </source>
</evidence>
<evidence type="ECO:0000313" key="3">
    <source>
        <dbReference type="EMBL" id="KAG9449547.1"/>
    </source>
</evidence>
<dbReference type="EMBL" id="JAINDJ010000004">
    <property type="protein sequence ID" value="KAG9449547.1"/>
    <property type="molecule type" value="Genomic_DNA"/>
</dbReference>
<keyword evidence="2" id="KW-0472">Membrane</keyword>
<dbReference type="GO" id="GO:0010598">
    <property type="term" value="C:NAD(P)H dehydrogenase complex (plastoquinone)"/>
    <property type="evidence" value="ECO:0007669"/>
    <property type="project" value="InterPro"/>
</dbReference>
<sequence>MVTLTAHISPSIFSSSTLPNRGSARHPAVRRTPPKPKQPSVLEVEKAIGAGLFKDQGSGSDQGGNSSLFDLLSSSPINEPEGSAEKKLREVGEWILDRTEGSSWSGQQVLMAVCLRILPVWILALLVASGLIKLPFSIPFLDNLLM</sequence>
<evidence type="ECO:0000256" key="1">
    <source>
        <dbReference type="SAM" id="MobiDB-lite"/>
    </source>
</evidence>
<dbReference type="AlphaFoldDB" id="A0AAV7EPK2"/>
<dbReference type="GO" id="GO:0009535">
    <property type="term" value="C:chloroplast thylakoid membrane"/>
    <property type="evidence" value="ECO:0007669"/>
    <property type="project" value="InterPro"/>
</dbReference>
<dbReference type="PANTHER" id="PTHR36340:SF1">
    <property type="entry name" value="NAD(P)H DEHYDROGENASE SUBUNIT CRR3, CHLOROPLASTIC-RELATED"/>
    <property type="match status" value="1"/>
</dbReference>
<feature type="transmembrane region" description="Helical" evidence="2">
    <location>
        <begin position="113"/>
        <end position="136"/>
    </location>
</feature>
<dbReference type="PANTHER" id="PTHR36340">
    <property type="entry name" value="NAD(P)H DEHYDROGENASE SUBUNIT CRR3, CHLOROPLASTIC-RELATED"/>
    <property type="match status" value="1"/>
</dbReference>
<protein>
    <recommendedName>
        <fullName evidence="5">Chlororespiratory reduction 3</fullName>
    </recommendedName>
</protein>
<evidence type="ECO:0008006" key="5">
    <source>
        <dbReference type="Google" id="ProtNLM"/>
    </source>
</evidence>
<comment type="caution">
    <text evidence="3">The sequence shown here is derived from an EMBL/GenBank/DDBJ whole genome shotgun (WGS) entry which is preliminary data.</text>
</comment>
<evidence type="ECO:0000313" key="4">
    <source>
        <dbReference type="Proteomes" id="UP000825729"/>
    </source>
</evidence>
<reference evidence="3 4" key="1">
    <citation type="submission" date="2021-07" db="EMBL/GenBank/DDBJ databases">
        <title>The Aristolochia fimbriata genome: insights into angiosperm evolution, floral development and chemical biosynthesis.</title>
        <authorList>
            <person name="Jiao Y."/>
        </authorList>
    </citation>
    <scope>NUCLEOTIDE SEQUENCE [LARGE SCALE GENOMIC DNA]</scope>
    <source>
        <strain evidence="3">IBCAS-2021</strain>
        <tissue evidence="3">Leaf</tissue>
    </source>
</reference>